<dbReference type="Proteomes" id="UP000318538">
    <property type="component" value="Chromosome"/>
</dbReference>
<proteinExistence type="predicted"/>
<dbReference type="EMBL" id="CP036525">
    <property type="protein sequence ID" value="QDT05964.1"/>
    <property type="molecule type" value="Genomic_DNA"/>
</dbReference>
<organism evidence="3 4">
    <name type="scientific">Rubripirellula lacrimiformis</name>
    <dbReference type="NCBI Taxonomy" id="1930273"/>
    <lineage>
        <taxon>Bacteria</taxon>
        <taxon>Pseudomonadati</taxon>
        <taxon>Planctomycetota</taxon>
        <taxon>Planctomycetia</taxon>
        <taxon>Pirellulales</taxon>
        <taxon>Pirellulaceae</taxon>
        <taxon>Rubripirellula</taxon>
    </lineage>
</organism>
<sequence>MFGRENLRVTRCRTIHCLWIALALVCVGCGSEDPPSDPVRSLSPGDATVDVRPQPENYRVIASQALGRGDLGNAQNSIRQHLLQQPGDAVAIELAGDIAVARGDIQEASSMYQSAVDLSDRPSLALLRKHSELQMKSNRPFEAVETLRRSSELYPDDIQGHYDLVGLSAMVGLPQLAIPSLKWLLMHGHGDPESLAVLADPGRVEPDSEMCLNLMQREPTDRRPEFCLAQRDASQMDWQAAADRLGKVSLRHPEFVPAYAWLGLALARSGRYDEIPDWAKQMPDGAPTFPEYWIAMGLWAQSQGRYESAARSFWEALNHDQMRYPETLTSLLVCLKQMGRDSDAELVADQIVRQTSLRDALAIHFERKSNSQKSALKVAEALVALGRIWEAEGWARLATVLPDDHVDDLRDRYLAIRKGLSKQTPWQLSGFDIAQRIDLSGLALVDPTPGSPGVLPAVAASAARLDSTPIRFDDQSKQRGLNHTCAIAPDAQQDGHWIYQTVGGGVAVIDFDLDGYPDVAAAVLDGQPLATDSSLNGLHRNIAGQFVDVTVSAGYLDHGFGQGIAVGDYNDDGFPDLFDANIGGNRLYRNNGDGTFTDVTEQAKLSGAKWTTSVVIADIDSDGIADLFEVAYCDGESPFRDGCHNAQGISTCPPLHFEAATDRVWKGVGDGTFVDVTERWMDQRSPGRGLGIVAGQLDETPGLDLYVANDMTVNHLWSASQQSGQFELVEIGAIRGLGLNARSLSQASMGMAAGDPDGDGDIDFFLSHFADDHNTFYEQVGPGVWSDRSHQVGLAQPSIKLLGFGTQWADFNNDGELELILTNGHVDDVGRDDVSYYMPTQVFHRSRNGSWDEIDRQQLGPFFERDHLGRALAIADINVDGKADAIVSHLYEPVALLVNDSDGAGASVTFELKSTSGQRDAIGAVVRAKVGDRQVAGQLLSGDGYMASNQRRVRFGVGNQTVVRDVSVDWGRGNVQEIGDLPTGKNYVLVEGFDTAFQTRER</sequence>
<dbReference type="SUPFAM" id="SSF69318">
    <property type="entry name" value="Integrin alpha N-terminal domain"/>
    <property type="match status" value="1"/>
</dbReference>
<keyword evidence="4" id="KW-1185">Reference proteome</keyword>
<name>A0A517NFQ9_9BACT</name>
<accession>A0A517NFQ9</accession>
<dbReference type="KEGG" id="rlc:K227x_43700"/>
<dbReference type="Pfam" id="PF07593">
    <property type="entry name" value="UnbV_ASPIC"/>
    <property type="match status" value="1"/>
</dbReference>
<dbReference type="Pfam" id="PF13517">
    <property type="entry name" value="FG-GAP_3"/>
    <property type="match status" value="2"/>
</dbReference>
<dbReference type="InterPro" id="IPR013517">
    <property type="entry name" value="FG-GAP"/>
</dbReference>
<gene>
    <name evidence="3" type="ORF">K227x_43700</name>
</gene>
<dbReference type="PANTHER" id="PTHR16026">
    <property type="entry name" value="CARTILAGE ACIDIC PROTEIN 1"/>
    <property type="match status" value="1"/>
</dbReference>
<dbReference type="SUPFAM" id="SSF48452">
    <property type="entry name" value="TPR-like"/>
    <property type="match status" value="2"/>
</dbReference>
<dbReference type="InterPro" id="IPR011519">
    <property type="entry name" value="UnbV_ASPIC"/>
</dbReference>
<protein>
    <submittedName>
        <fullName evidence="3">Tetratricopeptide repeat protein</fullName>
    </submittedName>
</protein>
<reference evidence="3 4" key="1">
    <citation type="submission" date="2019-02" db="EMBL/GenBank/DDBJ databases">
        <title>Deep-cultivation of Planctomycetes and their phenomic and genomic characterization uncovers novel biology.</title>
        <authorList>
            <person name="Wiegand S."/>
            <person name="Jogler M."/>
            <person name="Boedeker C."/>
            <person name="Pinto D."/>
            <person name="Vollmers J."/>
            <person name="Rivas-Marin E."/>
            <person name="Kohn T."/>
            <person name="Peeters S.H."/>
            <person name="Heuer A."/>
            <person name="Rast P."/>
            <person name="Oberbeckmann S."/>
            <person name="Bunk B."/>
            <person name="Jeske O."/>
            <person name="Meyerdierks A."/>
            <person name="Storesund J.E."/>
            <person name="Kallscheuer N."/>
            <person name="Luecker S."/>
            <person name="Lage O.M."/>
            <person name="Pohl T."/>
            <person name="Merkel B.J."/>
            <person name="Hornburger P."/>
            <person name="Mueller R.-W."/>
            <person name="Bruemmer F."/>
            <person name="Labrenz M."/>
            <person name="Spormann A.M."/>
            <person name="Op den Camp H."/>
            <person name="Overmann J."/>
            <person name="Amann R."/>
            <person name="Jetten M.S.M."/>
            <person name="Mascher T."/>
            <person name="Medema M.H."/>
            <person name="Devos D.P."/>
            <person name="Kaster A.-K."/>
            <person name="Ovreas L."/>
            <person name="Rohde M."/>
            <person name="Galperin M.Y."/>
            <person name="Jogler C."/>
        </authorList>
    </citation>
    <scope>NUCLEOTIDE SEQUENCE [LARGE SCALE GENOMIC DNA]</scope>
    <source>
        <strain evidence="3 4">K22_7</strain>
    </source>
</reference>
<evidence type="ECO:0000259" key="2">
    <source>
        <dbReference type="Pfam" id="PF07593"/>
    </source>
</evidence>
<evidence type="ECO:0000313" key="3">
    <source>
        <dbReference type="EMBL" id="QDT05964.1"/>
    </source>
</evidence>
<evidence type="ECO:0000256" key="1">
    <source>
        <dbReference type="ARBA" id="ARBA00022729"/>
    </source>
</evidence>
<evidence type="ECO:0000313" key="4">
    <source>
        <dbReference type="Proteomes" id="UP000318538"/>
    </source>
</evidence>
<dbReference type="Gene3D" id="1.25.40.10">
    <property type="entry name" value="Tetratricopeptide repeat domain"/>
    <property type="match status" value="1"/>
</dbReference>
<dbReference type="Gene3D" id="2.130.10.130">
    <property type="entry name" value="Integrin alpha, N-terminal"/>
    <property type="match status" value="2"/>
</dbReference>
<feature type="domain" description="ASPIC/UnbV" evidence="2">
    <location>
        <begin position="921"/>
        <end position="987"/>
    </location>
</feature>
<dbReference type="InterPro" id="IPR027039">
    <property type="entry name" value="Crtac1"/>
</dbReference>
<dbReference type="PANTHER" id="PTHR16026:SF0">
    <property type="entry name" value="CARTILAGE ACIDIC PROTEIN 1"/>
    <property type="match status" value="1"/>
</dbReference>
<dbReference type="OrthoDB" id="5287961at2"/>
<dbReference type="AlphaFoldDB" id="A0A517NFQ9"/>
<keyword evidence="1" id="KW-0732">Signal</keyword>
<dbReference type="InterPro" id="IPR011990">
    <property type="entry name" value="TPR-like_helical_dom_sf"/>
</dbReference>
<dbReference type="InterPro" id="IPR028994">
    <property type="entry name" value="Integrin_alpha_N"/>
</dbReference>